<protein>
    <submittedName>
        <fullName evidence="2">Alpha/beta hydrolase</fullName>
    </submittedName>
</protein>
<dbReference type="EMBL" id="CP020557">
    <property type="protein sequence ID" value="ARF68785.1"/>
    <property type="molecule type" value="Genomic_DNA"/>
</dbReference>
<feature type="compositionally biased region" description="Polar residues" evidence="1">
    <location>
        <begin position="90"/>
        <end position="99"/>
    </location>
</feature>
<dbReference type="Proteomes" id="UP000192727">
    <property type="component" value="Chromosome"/>
</dbReference>
<dbReference type="InterPro" id="IPR001448">
    <property type="entry name" value="SASP_alpha/beta-type"/>
</dbReference>
<accession>A0A1V0UU60</accession>
<evidence type="ECO:0000313" key="3">
    <source>
        <dbReference type="Proteomes" id="UP000192727"/>
    </source>
</evidence>
<dbReference type="GO" id="GO:0006265">
    <property type="term" value="P:DNA topological change"/>
    <property type="evidence" value="ECO:0007669"/>
    <property type="project" value="InterPro"/>
</dbReference>
<dbReference type="Gene3D" id="6.10.10.80">
    <property type="entry name" value="Small, acid-soluble spore protein, alpha/beta type-like"/>
    <property type="match status" value="1"/>
</dbReference>
<gene>
    <name evidence="2" type="ORF">B7C51_14760</name>
</gene>
<dbReference type="GO" id="GO:0003690">
    <property type="term" value="F:double-stranded DNA binding"/>
    <property type="evidence" value="ECO:0007669"/>
    <property type="project" value="InterPro"/>
</dbReference>
<evidence type="ECO:0000313" key="2">
    <source>
        <dbReference type="EMBL" id="ARF68785.1"/>
    </source>
</evidence>
<feature type="region of interest" description="Disordered" evidence="1">
    <location>
        <begin position="86"/>
        <end position="106"/>
    </location>
</feature>
<name>A0A1V0UU60_9BACL</name>
<dbReference type="InterPro" id="IPR038300">
    <property type="entry name" value="SASP_sf_alpha/beta"/>
</dbReference>
<dbReference type="AlphaFoldDB" id="A0A1V0UU60"/>
<dbReference type="GO" id="GO:0016787">
    <property type="term" value="F:hydrolase activity"/>
    <property type="evidence" value="ECO:0007669"/>
    <property type="project" value="UniProtKB-KW"/>
</dbReference>
<evidence type="ECO:0000256" key="1">
    <source>
        <dbReference type="SAM" id="MobiDB-lite"/>
    </source>
</evidence>
<sequence length="106" mass="11757">MARRRNRRTAWPGAEQSLDIFKAKVAKKEGFKAVRGKPDSVKYEVARSLGVPLHQGYNGHLKSEDAGKVGGRIGGSMVKEMIRMAKEQISDSSPEQRGSSSRRNKM</sequence>
<dbReference type="Pfam" id="PF00269">
    <property type="entry name" value="SASP"/>
    <property type="match status" value="1"/>
</dbReference>
<organism evidence="2 3">
    <name type="scientific">Paenibacillus larvae subsp. pulvifaciens</name>
    <dbReference type="NCBI Taxonomy" id="1477"/>
    <lineage>
        <taxon>Bacteria</taxon>
        <taxon>Bacillati</taxon>
        <taxon>Bacillota</taxon>
        <taxon>Bacilli</taxon>
        <taxon>Bacillales</taxon>
        <taxon>Paenibacillaceae</taxon>
        <taxon>Paenibacillus</taxon>
    </lineage>
</organism>
<dbReference type="RefSeq" id="WP_083040477.1">
    <property type="nucleotide sequence ID" value="NZ_CP020557.1"/>
</dbReference>
<keyword evidence="2" id="KW-0378">Hydrolase</keyword>
<reference evidence="2 3" key="1">
    <citation type="submission" date="2017-03" db="EMBL/GenBank/DDBJ databases">
        <title>Paenibacillus larvae genome sequencing.</title>
        <authorList>
            <person name="Dingman D.W."/>
        </authorList>
    </citation>
    <scope>NUCLEOTIDE SEQUENCE [LARGE SCALE GENOMIC DNA]</scope>
    <source>
        <strain evidence="2 3">SAG 10367</strain>
    </source>
</reference>
<proteinExistence type="predicted"/>